<accession>A0A2M8PXG4</accession>
<evidence type="ECO:0000313" key="1">
    <source>
        <dbReference type="EMBL" id="PJF37443.1"/>
    </source>
</evidence>
<dbReference type="Proteomes" id="UP000228947">
    <property type="component" value="Unassembled WGS sequence"/>
</dbReference>
<dbReference type="EMBL" id="PGTL01000026">
    <property type="protein sequence ID" value="PJF42230.1"/>
    <property type="molecule type" value="Genomic_DNA"/>
</dbReference>
<dbReference type="Gene3D" id="3.30.70.100">
    <property type="match status" value="1"/>
</dbReference>
<dbReference type="NCBIfam" id="TIGR02118">
    <property type="entry name" value="EthD family reductase"/>
    <property type="match status" value="1"/>
</dbReference>
<organism evidence="2 3">
    <name type="scientific">Candidatus Thermofonsia Clade 1 bacterium</name>
    <dbReference type="NCBI Taxonomy" id="2364210"/>
    <lineage>
        <taxon>Bacteria</taxon>
        <taxon>Bacillati</taxon>
        <taxon>Chloroflexota</taxon>
        <taxon>Candidatus Thermofontia</taxon>
        <taxon>Candidatus Thermofonsia Clade 1</taxon>
    </lineage>
</organism>
<evidence type="ECO:0000313" key="2">
    <source>
        <dbReference type="EMBL" id="PJF42230.1"/>
    </source>
</evidence>
<dbReference type="InterPro" id="IPR011008">
    <property type="entry name" value="Dimeric_a/b-barrel"/>
</dbReference>
<dbReference type="InterPro" id="IPR009799">
    <property type="entry name" value="EthD_dom"/>
</dbReference>
<evidence type="ECO:0000313" key="3">
    <source>
        <dbReference type="Proteomes" id="UP000228947"/>
    </source>
</evidence>
<dbReference type="SUPFAM" id="SSF54909">
    <property type="entry name" value="Dimeric alpha+beta barrel"/>
    <property type="match status" value="1"/>
</dbReference>
<proteinExistence type="predicted"/>
<reference evidence="3 4" key="1">
    <citation type="submission" date="2017-11" db="EMBL/GenBank/DDBJ databases">
        <title>Evolution of Phototrophy in the Chloroflexi Phylum Driven by Horizontal Gene Transfer.</title>
        <authorList>
            <person name="Ward L.M."/>
            <person name="Hemp J."/>
            <person name="Shih P.M."/>
            <person name="Mcglynn S.E."/>
            <person name="Fischer W."/>
        </authorList>
    </citation>
    <scope>NUCLEOTIDE SEQUENCE [LARGE SCALE GENOMIC DNA]</scope>
    <source>
        <strain evidence="2">CP1_1M</strain>
        <strain evidence="1">JP3_13</strain>
    </source>
</reference>
<dbReference type="AlphaFoldDB" id="A0A2M8PXG4"/>
<comment type="caution">
    <text evidence="2">The sequence shown here is derived from an EMBL/GenBank/DDBJ whole genome shotgun (WGS) entry which is preliminary data.</text>
</comment>
<dbReference type="GO" id="GO:0016491">
    <property type="term" value="F:oxidoreductase activity"/>
    <property type="evidence" value="ECO:0007669"/>
    <property type="project" value="InterPro"/>
</dbReference>
<dbReference type="Proteomes" id="UP000229681">
    <property type="component" value="Unassembled WGS sequence"/>
</dbReference>
<evidence type="ECO:0000313" key="4">
    <source>
        <dbReference type="Proteomes" id="UP000229681"/>
    </source>
</evidence>
<gene>
    <name evidence="1" type="ORF">CUN49_00025</name>
    <name evidence="2" type="ORF">CUN50_04935</name>
</gene>
<sequence length="110" mass="12672">MHAKAAWKRTMVKVTILFRQPLDERHFEQHYVDALALLEKLPDIQRRQACLVLGSPAGSSPYRRILELYFENNEQMDAALRSAEGTAAGTFLMRTFGHSLEIIFSEVYEE</sequence>
<protein>
    <submittedName>
        <fullName evidence="2">EthD family reductase</fullName>
    </submittedName>
</protein>
<dbReference type="EMBL" id="PGTM01000001">
    <property type="protein sequence ID" value="PJF37443.1"/>
    <property type="molecule type" value="Genomic_DNA"/>
</dbReference>
<name>A0A2M8PXG4_9CHLR</name>
<accession>A0A2M8PIR4</accession>